<name>A0ABT2HCS0_9MICO</name>
<dbReference type="Proteomes" id="UP001652264">
    <property type="component" value="Unassembled WGS sequence"/>
</dbReference>
<feature type="compositionally biased region" description="Basic and acidic residues" evidence="1">
    <location>
        <begin position="206"/>
        <end position="220"/>
    </location>
</feature>
<accession>A0ABT2HCS0</accession>
<dbReference type="Gene3D" id="1.10.8.1050">
    <property type="entry name" value="Antitoxin VbhA-like"/>
    <property type="match status" value="1"/>
</dbReference>
<dbReference type="InterPro" id="IPR043038">
    <property type="entry name" value="VbhA_sf"/>
</dbReference>
<dbReference type="InterPro" id="IPR041535">
    <property type="entry name" value="VbhA"/>
</dbReference>
<sequence>MGAASSGSGSSAKNITRSPHHDELETTSDDGRGAAPSALGGGRTSDARCIFWRGAMNDDRRPLSRDALEQAMAMIEKGQQLAGHFPDAEALGRARGILDGSLTYEEAAAQLEAKYGFPVLRPRRSTRLSPDEHDRRRQIVDEARVSTALEGGRASDAVHELQDRWAAGETTWERMHAEVRRLHPSTADPRETESDSSVGRVALPRPAEDGRRGAGDHRASGTDVVEIGPLCGPLRRPPGSRGNPVP</sequence>
<organism evidence="3 4">
    <name type="scientific">Curtobacterium citreum</name>
    <dbReference type="NCBI Taxonomy" id="2036"/>
    <lineage>
        <taxon>Bacteria</taxon>
        <taxon>Bacillati</taxon>
        <taxon>Actinomycetota</taxon>
        <taxon>Actinomycetes</taxon>
        <taxon>Micrococcales</taxon>
        <taxon>Microbacteriaceae</taxon>
        <taxon>Curtobacterium</taxon>
    </lineage>
</organism>
<feature type="region of interest" description="Disordered" evidence="1">
    <location>
        <begin position="181"/>
        <end position="246"/>
    </location>
</feature>
<keyword evidence="4" id="KW-1185">Reference proteome</keyword>
<dbReference type="GeneID" id="95325670"/>
<evidence type="ECO:0000256" key="1">
    <source>
        <dbReference type="SAM" id="MobiDB-lite"/>
    </source>
</evidence>
<gene>
    <name evidence="3" type="ORF">NYQ28_00605</name>
</gene>
<evidence type="ECO:0000313" key="4">
    <source>
        <dbReference type="Proteomes" id="UP001652264"/>
    </source>
</evidence>
<feature type="compositionally biased region" description="Basic and acidic residues" evidence="1">
    <location>
        <begin position="19"/>
        <end position="32"/>
    </location>
</feature>
<feature type="domain" description="Antitoxin VbhA" evidence="2">
    <location>
        <begin position="136"/>
        <end position="181"/>
    </location>
</feature>
<dbReference type="EMBL" id="JANVAD010000001">
    <property type="protein sequence ID" value="MCS6521067.1"/>
    <property type="molecule type" value="Genomic_DNA"/>
</dbReference>
<feature type="region of interest" description="Disordered" evidence="1">
    <location>
        <begin position="1"/>
        <end position="44"/>
    </location>
</feature>
<reference evidence="3 4" key="1">
    <citation type="submission" date="2022-08" db="EMBL/GenBank/DDBJ databases">
        <title>Taxonomy of Curtobacterium flaccumfaciens.</title>
        <authorList>
            <person name="Osdaghi E."/>
            <person name="Taghavi S.M."/>
            <person name="Hamidizade M."/>
            <person name="Abachi H."/>
            <person name="Fazliarab A."/>
            <person name="Baeyen S."/>
            <person name="Portier P."/>
            <person name="Van Vaerenbergh J."/>
            <person name="Jacques M.-A."/>
        </authorList>
    </citation>
    <scope>NUCLEOTIDE SEQUENCE [LARGE SCALE GENOMIC DNA]</scope>
    <source>
        <strain evidence="3 4">LMG8786T</strain>
    </source>
</reference>
<evidence type="ECO:0000259" key="2">
    <source>
        <dbReference type="Pfam" id="PF18495"/>
    </source>
</evidence>
<dbReference type="RefSeq" id="WP_188868836.1">
    <property type="nucleotide sequence ID" value="NZ_BMNV01000002.1"/>
</dbReference>
<evidence type="ECO:0000313" key="3">
    <source>
        <dbReference type="EMBL" id="MCS6521067.1"/>
    </source>
</evidence>
<dbReference type="CDD" id="cd11586">
    <property type="entry name" value="VbhA_like"/>
    <property type="match status" value="1"/>
</dbReference>
<feature type="compositionally biased region" description="Low complexity" evidence="1">
    <location>
        <begin position="228"/>
        <end position="246"/>
    </location>
</feature>
<dbReference type="InterPro" id="IPR033788">
    <property type="entry name" value="VbhA-like"/>
</dbReference>
<comment type="caution">
    <text evidence="3">The sequence shown here is derived from an EMBL/GenBank/DDBJ whole genome shotgun (WGS) entry which is preliminary data.</text>
</comment>
<dbReference type="Pfam" id="PF18495">
    <property type="entry name" value="VbhA"/>
    <property type="match status" value="1"/>
</dbReference>
<protein>
    <recommendedName>
        <fullName evidence="2">Antitoxin VbhA domain-containing protein</fullName>
    </recommendedName>
</protein>
<proteinExistence type="predicted"/>
<feature type="compositionally biased region" description="Low complexity" evidence="1">
    <location>
        <begin position="1"/>
        <end position="12"/>
    </location>
</feature>